<dbReference type="InterPro" id="IPR011854">
    <property type="entry name" value="HypE"/>
</dbReference>
<gene>
    <name evidence="4" type="primary">hypE</name>
    <name evidence="4" type="ORF">HP555_09635</name>
</gene>
<dbReference type="KEGG" id="dog:HP555_09635"/>
<organism evidence="4 5">
    <name type="scientific">Desulfobulbus oligotrophicus</name>
    <dbReference type="NCBI Taxonomy" id="1909699"/>
    <lineage>
        <taxon>Bacteria</taxon>
        <taxon>Pseudomonadati</taxon>
        <taxon>Thermodesulfobacteriota</taxon>
        <taxon>Desulfobulbia</taxon>
        <taxon>Desulfobulbales</taxon>
        <taxon>Desulfobulbaceae</taxon>
        <taxon>Desulfobulbus</taxon>
    </lineage>
</organism>
<dbReference type="PIRSF" id="PIRSF005644">
    <property type="entry name" value="Hdrgns_mtr_HypE"/>
    <property type="match status" value="1"/>
</dbReference>
<dbReference type="Gene3D" id="3.30.1330.10">
    <property type="entry name" value="PurM-like, N-terminal domain"/>
    <property type="match status" value="1"/>
</dbReference>
<dbReference type="Gene3D" id="3.90.650.10">
    <property type="entry name" value="PurM-like C-terminal domain"/>
    <property type="match status" value="1"/>
</dbReference>
<dbReference type="InterPro" id="IPR010918">
    <property type="entry name" value="PurM-like_C_dom"/>
</dbReference>
<dbReference type="SUPFAM" id="SSF55326">
    <property type="entry name" value="PurM N-terminal domain-like"/>
    <property type="match status" value="1"/>
</dbReference>
<proteinExistence type="inferred from homology"/>
<keyword evidence="5" id="KW-1185">Reference proteome</keyword>
<dbReference type="EMBL" id="CP054140">
    <property type="protein sequence ID" value="QQG66113.1"/>
    <property type="molecule type" value="Genomic_DNA"/>
</dbReference>
<comment type="similarity">
    <text evidence="1">Belongs to the HypE family.</text>
</comment>
<dbReference type="Pfam" id="PF02769">
    <property type="entry name" value="AIRS_C"/>
    <property type="match status" value="1"/>
</dbReference>
<dbReference type="GO" id="GO:0051604">
    <property type="term" value="P:protein maturation"/>
    <property type="evidence" value="ECO:0007669"/>
    <property type="project" value="TreeGrafter"/>
</dbReference>
<dbReference type="RefSeq" id="WP_199261934.1">
    <property type="nucleotide sequence ID" value="NZ_CP054140.1"/>
</dbReference>
<evidence type="ECO:0000313" key="4">
    <source>
        <dbReference type="EMBL" id="QQG66113.1"/>
    </source>
</evidence>
<dbReference type="CDD" id="cd02197">
    <property type="entry name" value="HypE"/>
    <property type="match status" value="1"/>
</dbReference>
<name>A0A7T6AQS4_9BACT</name>
<dbReference type="PANTHER" id="PTHR30303:SF0">
    <property type="entry name" value="CARBAMOYL DEHYDRATASE HYPE"/>
    <property type="match status" value="1"/>
</dbReference>
<evidence type="ECO:0000259" key="3">
    <source>
        <dbReference type="Pfam" id="PF02769"/>
    </source>
</evidence>
<dbReference type="InterPro" id="IPR036921">
    <property type="entry name" value="PurM-like_N_sf"/>
</dbReference>
<feature type="domain" description="PurM-like C-terminal" evidence="3">
    <location>
        <begin position="163"/>
        <end position="313"/>
    </location>
</feature>
<accession>A0A7T6AQS4</accession>
<feature type="domain" description="PurM-like N-terminal" evidence="2">
    <location>
        <begin position="39"/>
        <end position="151"/>
    </location>
</feature>
<protein>
    <submittedName>
        <fullName evidence="4">Hydrogenase expression/formation protein HypE</fullName>
    </submittedName>
</protein>
<evidence type="ECO:0000256" key="1">
    <source>
        <dbReference type="ARBA" id="ARBA00006243"/>
    </source>
</evidence>
<dbReference type="InterPro" id="IPR036676">
    <property type="entry name" value="PurM-like_C_sf"/>
</dbReference>
<evidence type="ECO:0000259" key="2">
    <source>
        <dbReference type="Pfam" id="PF00586"/>
    </source>
</evidence>
<sequence>MKSNATVSLDHGSGGLASQHLIGELFLKYLTSPLLHDLEDCAVLGEYAGRIAFSTDSYVVDPLFFPGGDIGSLAVHGTINDLAMRGARPLALSLALIIEEGFPMERLERVIASVARSSQDVGAAVVTGDTKVVPRGKADGLFINTTGVGLVSHRHDISGKKAQPGDAVLLSGTLADHGITIMGSQAGIDIGGDIASDTQPLHRLVGAILESETGAVRVLRDPTRGGLATTLCEIAAASHVEIVIEENRIPIRPAVRTACEMIGLDPLYLANEGKCIIICDQDHAEELLQLIRRLPEGRDAALIGWVRDDRPDRVSLVTRIGGSRLLEPLTGQPLPRIC</sequence>
<dbReference type="Pfam" id="PF00586">
    <property type="entry name" value="AIRS"/>
    <property type="match status" value="1"/>
</dbReference>
<dbReference type="NCBIfam" id="TIGR02124">
    <property type="entry name" value="hypE"/>
    <property type="match status" value="1"/>
</dbReference>
<evidence type="ECO:0000313" key="5">
    <source>
        <dbReference type="Proteomes" id="UP000596092"/>
    </source>
</evidence>
<reference evidence="4 5" key="1">
    <citation type="submission" date="2020-05" db="EMBL/GenBank/DDBJ databases">
        <title>Complete genome of Desulfobulbus oligotrophicus.</title>
        <authorList>
            <person name="Podar M."/>
        </authorList>
    </citation>
    <scope>NUCLEOTIDE SEQUENCE [LARGE SCALE GENOMIC DNA]</scope>
    <source>
        <strain evidence="4 5">Prop6</strain>
    </source>
</reference>
<dbReference type="PANTHER" id="PTHR30303">
    <property type="entry name" value="HYDROGENASE ISOENZYMES FORMATION PROTEIN HYPE"/>
    <property type="match status" value="1"/>
</dbReference>
<dbReference type="SUPFAM" id="SSF56042">
    <property type="entry name" value="PurM C-terminal domain-like"/>
    <property type="match status" value="1"/>
</dbReference>
<dbReference type="Proteomes" id="UP000596092">
    <property type="component" value="Chromosome"/>
</dbReference>
<dbReference type="InterPro" id="IPR016188">
    <property type="entry name" value="PurM-like_N"/>
</dbReference>
<dbReference type="AlphaFoldDB" id="A0A7T6AQS4"/>